<feature type="domain" description="Costars" evidence="3">
    <location>
        <begin position="107"/>
        <end position="183"/>
    </location>
</feature>
<dbReference type="Gene3D" id="1.10.10.1540">
    <property type="entry name" value="Costar domain"/>
    <property type="match status" value="1"/>
</dbReference>
<dbReference type="GeneID" id="66074338"/>
<dbReference type="InterPro" id="IPR038095">
    <property type="entry name" value="Costars_sf"/>
</dbReference>
<dbReference type="AlphaFoldDB" id="A0A9P7V0D6"/>
<comment type="caution">
    <text evidence="4">The sequence shown here is derived from an EMBL/GenBank/DDBJ whole genome shotgun (WGS) entry which is preliminary data.</text>
</comment>
<dbReference type="PANTHER" id="PTHR46334">
    <property type="entry name" value="COSTARS FAMILY PROTEIN ABRACL"/>
    <property type="match status" value="1"/>
</dbReference>
<dbReference type="OrthoDB" id="9871914at2759"/>
<evidence type="ECO:0000256" key="2">
    <source>
        <dbReference type="SAM" id="MobiDB-lite"/>
    </source>
</evidence>
<proteinExistence type="inferred from homology"/>
<dbReference type="InterPro" id="IPR044302">
    <property type="entry name" value="Costars"/>
</dbReference>
<dbReference type="SMART" id="SM01283">
    <property type="entry name" value="Costars"/>
    <property type="match status" value="1"/>
</dbReference>
<sequence length="185" mass="20808">MVGGSKQCSSSVHRRRTREDGGAKRRCGDCYGHTHPPEKTSSHLTGPNTTLSTVEHQPNRGITVPFSVGNLALLFLWLCLNIFPSFCRSPNNPNNILPNIQRFNMVLNTEGEIQILKDKIKEFGIRNSDEKYSVAYGILYEKTANTFEALNGTLRAAKKQKKIAFDKELLMMPNDKEVQVVLLED</sequence>
<feature type="compositionally biased region" description="Polar residues" evidence="2">
    <location>
        <begin position="42"/>
        <end position="55"/>
    </location>
</feature>
<dbReference type="GO" id="GO:0032970">
    <property type="term" value="P:regulation of actin filament-based process"/>
    <property type="evidence" value="ECO:0007669"/>
    <property type="project" value="TreeGrafter"/>
</dbReference>
<evidence type="ECO:0000256" key="1">
    <source>
        <dbReference type="ARBA" id="ARBA00006126"/>
    </source>
</evidence>
<dbReference type="Proteomes" id="UP001049176">
    <property type="component" value="Chromosome 2"/>
</dbReference>
<feature type="compositionally biased region" description="Basic and acidic residues" evidence="2">
    <location>
        <begin position="17"/>
        <end position="28"/>
    </location>
</feature>
<evidence type="ECO:0000313" key="4">
    <source>
        <dbReference type="EMBL" id="KAG7097951.1"/>
    </source>
</evidence>
<evidence type="ECO:0000313" key="5">
    <source>
        <dbReference type="Proteomes" id="UP001049176"/>
    </source>
</evidence>
<dbReference type="InterPro" id="IPR027817">
    <property type="entry name" value="Costars_dom"/>
</dbReference>
<gene>
    <name evidence="4" type="ORF">E1B28_005262</name>
</gene>
<name>A0A9P7V0D6_9AGAR</name>
<protein>
    <recommendedName>
        <fullName evidence="3">Costars domain-containing protein</fullName>
    </recommendedName>
</protein>
<feature type="region of interest" description="Disordered" evidence="2">
    <location>
        <begin position="1"/>
        <end position="55"/>
    </location>
</feature>
<dbReference type="PANTHER" id="PTHR46334:SF1">
    <property type="entry name" value="COSTARS FAMILY PROTEIN ABRACL"/>
    <property type="match status" value="1"/>
</dbReference>
<accession>A0A9P7V0D6</accession>
<comment type="similarity">
    <text evidence="1">Belongs to the costars family.</text>
</comment>
<reference evidence="4" key="1">
    <citation type="journal article" date="2021" name="Genome Biol. Evol.">
        <title>The assembled and annotated genome of the fairy-ring fungus Marasmius oreades.</title>
        <authorList>
            <person name="Hiltunen M."/>
            <person name="Ament-Velasquez S.L."/>
            <person name="Johannesson H."/>
        </authorList>
    </citation>
    <scope>NUCLEOTIDE SEQUENCE</scope>
    <source>
        <strain evidence="4">03SP1</strain>
    </source>
</reference>
<organism evidence="4 5">
    <name type="scientific">Marasmius oreades</name>
    <name type="common">fairy-ring Marasmius</name>
    <dbReference type="NCBI Taxonomy" id="181124"/>
    <lineage>
        <taxon>Eukaryota</taxon>
        <taxon>Fungi</taxon>
        <taxon>Dikarya</taxon>
        <taxon>Basidiomycota</taxon>
        <taxon>Agaricomycotina</taxon>
        <taxon>Agaricomycetes</taxon>
        <taxon>Agaricomycetidae</taxon>
        <taxon>Agaricales</taxon>
        <taxon>Marasmiineae</taxon>
        <taxon>Marasmiaceae</taxon>
        <taxon>Marasmius</taxon>
    </lineage>
</organism>
<dbReference type="EMBL" id="CM032182">
    <property type="protein sequence ID" value="KAG7097951.1"/>
    <property type="molecule type" value="Genomic_DNA"/>
</dbReference>
<evidence type="ECO:0000259" key="3">
    <source>
        <dbReference type="SMART" id="SM01283"/>
    </source>
</evidence>
<dbReference type="KEGG" id="more:E1B28_005262"/>
<dbReference type="Pfam" id="PF14705">
    <property type="entry name" value="Costars"/>
    <property type="match status" value="1"/>
</dbReference>
<feature type="compositionally biased region" description="Polar residues" evidence="2">
    <location>
        <begin position="1"/>
        <end position="11"/>
    </location>
</feature>
<keyword evidence="5" id="KW-1185">Reference proteome</keyword>
<dbReference type="RefSeq" id="XP_043014421.1">
    <property type="nucleotide sequence ID" value="XM_043149813.1"/>
</dbReference>